<evidence type="ECO:0000259" key="5">
    <source>
        <dbReference type="Pfam" id="PF21530"/>
    </source>
</evidence>
<dbReference type="GO" id="GO:0006310">
    <property type="term" value="P:DNA recombination"/>
    <property type="evidence" value="ECO:0007669"/>
    <property type="project" value="UniProtKB-KW"/>
</dbReference>
<comment type="caution">
    <text evidence="6">The sequence shown here is derived from an EMBL/GenBank/DDBJ whole genome shotgun (WGS) entry which is preliminary data.</text>
</comment>
<gene>
    <name evidence="6" type="ORF">RHGRI_037287</name>
</gene>
<feature type="compositionally biased region" description="Polar residues" evidence="2">
    <location>
        <begin position="1642"/>
        <end position="1654"/>
    </location>
</feature>
<feature type="region of interest" description="Disordered" evidence="2">
    <location>
        <begin position="1"/>
        <end position="36"/>
    </location>
</feature>
<sequence>MSQSKRKRIPQSELSQPQRDQINTRKRARYSHKKHRQDDLFPVGIQEEISAEENIRSTMSFTHLAEDSNDDEYMFLQSTIPLLDNRGIAVGTLMPIPPLKQRSIPTEAFRLPSMQPCRFCKAIKFPHETLKFCCSGGEVSLYENVIPPDLVQLYSGSNPDSAHFRQYINPYNDIFAFTSMGVHLDPAYAKRTNGIYTFRAQGQIYHCINGLYPSAQVPSYLQLYFYDTTKEVTNRKGKKNKLRDDTIAELIEILKANPYSQFFRGLGQIPNLNEYEIRLRATPEVHDRTALPPTASQVAVLWIEDESTEELKERDIIVQKHDGHSHRISYYYGCYDPLQYPLLFPSGEPGWHEGIKKIKDASTAKPSSSQIRIQASHSKTADELLANEASVRQTSGDKRQMVSAREFYAYRFQIREDSNSILIESGRILQQFAVDMYVKIETSRLDYFRLRQEEIRPDLYRGIVDSVNNGESNASKIGIQTVLPATFIGGPRDMRKRYLDAMTLVAKFGKPDLFLTMTCNPNWPEIKGQLKQHEEAQNRPDLLCRVFRSKLQYLRKEVLKNEIFGPVAAHTYAVEFQKRGLPHVHMLIILKKPYKLDTVPKFDSVISAEIPDKGTHPHLYAMVLKHMLHGPCGELNPQNPCMEKGKCRNHYPKSYNAETTVCPDGYPIYRRRPDGEEVMIRGHKLDNKWVVPHNTYLLAMFDCHINVEVCSTIKAVKYLYKYIYKGHDKIIYHLVTSDQSEGIDEIKQFQDARTVQGITYDCNREAAIAHGLLETDESNEKCMEEACAYRMPISLRQLFWTILVYCAPVNPSELFFKFEDDMTQDYISIQKLTKQAARQQLLQSLNSELQSMGKNLNDFQLTRLLDPTINHQTICKEIQDETDLLISEQDLRSPALLNTEQTIAYNQILDAVFNNKSAAFFIDGPGGTGKTFLYRAILATVRSQRKIALATASSGVAASILPNGRTAHSRFKIPINGEGKLCCKVGKQSGLAALLRETLLIIWDEASMAKKQSIEALDSLLRDITDNDILFGGKVIVLGGDFRQVLPIIPKGTKQDCIDASLVKSYIWQSLTKIKLTENIRARADPAFSEYILRIGNGLEQEDTTTQIKLPMFLVLQPTNVMPALDQLIQFVFPSISTCNLDIVSLSNSAILAPKNQAVDEINEVVTSKFPGKEHLYLSFDQTTDPTQQGLYIDFLNSISPPGMPPHRLILKKHIPILLLRNINPSTGLCNGTRLMCKEFQRHIITAEITIGERKGTTVFLPRIPLQPSDPQQYPVEFTRRQFPIRPCFAMTINKAQGQTLDTVGVYLPEPVFSHGQLYVALSRATRADKIRVTMAPNILPLKEINLQSRNYTIHAIVVERGIPRTSAKGTSQYQRLVLQDSEGTRIQATIYGNDIRILENRLQLFQTYSITNATVTATQENFRFLEQKNQLTISARNPVREITIDGLTLRSIKYNFTPIAALTEVTDPDPNLGISLATKVTSAFIFNTQIPEAIALQSWCLANANKLKELPPLSAMQPLILKPGTSPSTATVKIVNLPTSVQKIQLINVEGIARVTDFNQRFYYLACSICNRASAAYENEDLWCNYCSKSVPSLTRFNVHSISNQDIPEDNQDIPEDISNLHQPLALPPNTPAKKDRPDTASASDNPTQANPSKKTKLDSPAQT</sequence>
<dbReference type="InterPro" id="IPR027417">
    <property type="entry name" value="P-loop_NTPase"/>
</dbReference>
<dbReference type="GO" id="GO:0006281">
    <property type="term" value="P:DNA repair"/>
    <property type="evidence" value="ECO:0007669"/>
    <property type="project" value="UniProtKB-KW"/>
</dbReference>
<comment type="similarity">
    <text evidence="1">Belongs to the helicase family.</text>
</comment>
<dbReference type="Proteomes" id="UP000823749">
    <property type="component" value="Chromosome 13"/>
</dbReference>
<feature type="compositionally biased region" description="Basic residues" evidence="2">
    <location>
        <begin position="24"/>
        <end position="35"/>
    </location>
</feature>
<keyword evidence="1" id="KW-0234">DNA repair</keyword>
<keyword evidence="1" id="KW-0547">Nucleotide-binding</keyword>
<keyword evidence="7" id="KW-1185">Reference proteome</keyword>
<proteinExistence type="inferred from homology"/>
<dbReference type="InterPro" id="IPR025476">
    <property type="entry name" value="Helitron_helicase-like"/>
</dbReference>
<dbReference type="GO" id="GO:0043139">
    <property type="term" value="F:5'-3' DNA helicase activity"/>
    <property type="evidence" value="ECO:0007669"/>
    <property type="project" value="UniProtKB-EC"/>
</dbReference>
<dbReference type="GO" id="GO:0005524">
    <property type="term" value="F:ATP binding"/>
    <property type="evidence" value="ECO:0007669"/>
    <property type="project" value="UniProtKB-KW"/>
</dbReference>
<dbReference type="InterPro" id="IPR049163">
    <property type="entry name" value="Pif1-like_2B_dom"/>
</dbReference>
<keyword evidence="1" id="KW-0227">DNA damage</keyword>
<feature type="domain" description="DNA helicase Pif1-like 2B" evidence="5">
    <location>
        <begin position="1194"/>
        <end position="1238"/>
    </location>
</feature>
<feature type="region of interest" description="Disordered" evidence="2">
    <location>
        <begin position="1607"/>
        <end position="1665"/>
    </location>
</feature>
<evidence type="ECO:0000256" key="2">
    <source>
        <dbReference type="SAM" id="MobiDB-lite"/>
    </source>
</evidence>
<evidence type="ECO:0000259" key="4">
    <source>
        <dbReference type="Pfam" id="PF14214"/>
    </source>
</evidence>
<dbReference type="PANTHER" id="PTHR10492:SF100">
    <property type="entry name" value="ATP-DEPENDENT DNA HELICASE"/>
    <property type="match status" value="1"/>
</dbReference>
<evidence type="ECO:0000313" key="6">
    <source>
        <dbReference type="EMBL" id="KAG5516519.1"/>
    </source>
</evidence>
<dbReference type="Pfam" id="PF05970">
    <property type="entry name" value="PIF1"/>
    <property type="match status" value="1"/>
</dbReference>
<dbReference type="Pfam" id="PF14214">
    <property type="entry name" value="Helitron_like_N"/>
    <property type="match status" value="1"/>
</dbReference>
<keyword evidence="1" id="KW-0233">DNA recombination</keyword>
<dbReference type="EMBL" id="JACTNZ010000013">
    <property type="protein sequence ID" value="KAG5516519.1"/>
    <property type="molecule type" value="Genomic_DNA"/>
</dbReference>
<name>A0AAV6HUD4_9ERIC</name>
<evidence type="ECO:0000256" key="1">
    <source>
        <dbReference type="RuleBase" id="RU363044"/>
    </source>
</evidence>
<dbReference type="EC" id="5.6.2.3" evidence="1"/>
<dbReference type="GO" id="GO:0000723">
    <property type="term" value="P:telomere maintenance"/>
    <property type="evidence" value="ECO:0007669"/>
    <property type="project" value="InterPro"/>
</dbReference>
<keyword evidence="1" id="KW-0347">Helicase</keyword>
<dbReference type="CDD" id="cd18809">
    <property type="entry name" value="SF1_C_RecD"/>
    <property type="match status" value="1"/>
</dbReference>
<dbReference type="InterPro" id="IPR010285">
    <property type="entry name" value="DNA_helicase_pif1-like_DEAD"/>
</dbReference>
<dbReference type="SUPFAM" id="SSF52540">
    <property type="entry name" value="P-loop containing nucleoside triphosphate hydrolases"/>
    <property type="match status" value="2"/>
</dbReference>
<dbReference type="Gene3D" id="3.40.50.300">
    <property type="entry name" value="P-loop containing nucleotide triphosphate hydrolases"/>
    <property type="match status" value="2"/>
</dbReference>
<organism evidence="6 7">
    <name type="scientific">Rhododendron griersonianum</name>
    <dbReference type="NCBI Taxonomy" id="479676"/>
    <lineage>
        <taxon>Eukaryota</taxon>
        <taxon>Viridiplantae</taxon>
        <taxon>Streptophyta</taxon>
        <taxon>Embryophyta</taxon>
        <taxon>Tracheophyta</taxon>
        <taxon>Spermatophyta</taxon>
        <taxon>Magnoliopsida</taxon>
        <taxon>eudicotyledons</taxon>
        <taxon>Gunneridae</taxon>
        <taxon>Pentapetalae</taxon>
        <taxon>asterids</taxon>
        <taxon>Ericales</taxon>
        <taxon>Ericaceae</taxon>
        <taxon>Ericoideae</taxon>
        <taxon>Rhodoreae</taxon>
        <taxon>Rhododendron</taxon>
    </lineage>
</organism>
<dbReference type="Gene3D" id="2.40.50.140">
    <property type="entry name" value="Nucleic acid-binding proteins"/>
    <property type="match status" value="1"/>
</dbReference>
<dbReference type="Pfam" id="PF21530">
    <property type="entry name" value="Pif1_2B_dom"/>
    <property type="match status" value="1"/>
</dbReference>
<dbReference type="SUPFAM" id="SSF50249">
    <property type="entry name" value="Nucleic acid-binding proteins"/>
    <property type="match status" value="1"/>
</dbReference>
<reference evidence="6 7" key="1">
    <citation type="submission" date="2020-08" db="EMBL/GenBank/DDBJ databases">
        <title>Plant Genome Project.</title>
        <authorList>
            <person name="Zhang R.-G."/>
        </authorList>
    </citation>
    <scope>NUCLEOTIDE SEQUENCE [LARGE SCALE GENOMIC DNA]</scope>
    <source>
        <strain evidence="6">WSP0</strain>
        <tissue evidence="6">Leaf</tissue>
    </source>
</reference>
<dbReference type="PANTHER" id="PTHR10492">
    <property type="match status" value="1"/>
</dbReference>
<comment type="cofactor">
    <cofactor evidence="1">
        <name>Mg(2+)</name>
        <dbReference type="ChEBI" id="CHEBI:18420"/>
    </cofactor>
</comment>
<feature type="domain" description="DNA helicase Pif1-like DEAD-box helicase" evidence="3">
    <location>
        <begin position="897"/>
        <end position="1103"/>
    </location>
</feature>
<accession>A0AAV6HUD4</accession>
<dbReference type="GO" id="GO:0016787">
    <property type="term" value="F:hydrolase activity"/>
    <property type="evidence" value="ECO:0007669"/>
    <property type="project" value="UniProtKB-KW"/>
</dbReference>
<keyword evidence="1" id="KW-0378">Hydrolase</keyword>
<dbReference type="InterPro" id="IPR012340">
    <property type="entry name" value="NA-bd_OB-fold"/>
</dbReference>
<comment type="catalytic activity">
    <reaction evidence="1">
        <text>ATP + H2O = ADP + phosphate + H(+)</text>
        <dbReference type="Rhea" id="RHEA:13065"/>
        <dbReference type="ChEBI" id="CHEBI:15377"/>
        <dbReference type="ChEBI" id="CHEBI:15378"/>
        <dbReference type="ChEBI" id="CHEBI:30616"/>
        <dbReference type="ChEBI" id="CHEBI:43474"/>
        <dbReference type="ChEBI" id="CHEBI:456216"/>
        <dbReference type="EC" id="5.6.2.3"/>
    </reaction>
</comment>
<evidence type="ECO:0000313" key="7">
    <source>
        <dbReference type="Proteomes" id="UP000823749"/>
    </source>
</evidence>
<protein>
    <recommendedName>
        <fullName evidence="1">ATP-dependent DNA helicase</fullName>
        <ecNumber evidence="1">5.6.2.3</ecNumber>
    </recommendedName>
</protein>
<evidence type="ECO:0000259" key="3">
    <source>
        <dbReference type="Pfam" id="PF05970"/>
    </source>
</evidence>
<dbReference type="FunFam" id="3.40.50.300:FF:002884">
    <property type="entry name" value="ATP-dependent DNA helicase"/>
    <property type="match status" value="1"/>
</dbReference>
<keyword evidence="1" id="KW-0067">ATP-binding</keyword>
<feature type="compositionally biased region" description="Acidic residues" evidence="2">
    <location>
        <begin position="1608"/>
        <end position="1617"/>
    </location>
</feature>
<feature type="compositionally biased region" description="Polar residues" evidence="2">
    <location>
        <begin position="12"/>
        <end position="21"/>
    </location>
</feature>
<feature type="domain" description="Helitron helicase-like" evidence="4">
    <location>
        <begin position="407"/>
        <end position="588"/>
    </location>
</feature>